<feature type="region of interest" description="Disordered" evidence="1">
    <location>
        <begin position="45"/>
        <end position="64"/>
    </location>
</feature>
<dbReference type="PANTHER" id="PTHR46825:SF7">
    <property type="entry name" value="D-ALANYL-D-ALANINE CARBOXYPEPTIDASE"/>
    <property type="match status" value="1"/>
</dbReference>
<dbReference type="Pfam" id="PF00144">
    <property type="entry name" value="Beta-lactamase"/>
    <property type="match status" value="1"/>
</dbReference>
<keyword evidence="3" id="KW-0378">Hydrolase</keyword>
<feature type="compositionally biased region" description="Low complexity" evidence="1">
    <location>
        <begin position="45"/>
        <end position="58"/>
    </location>
</feature>
<accession>A0ABQ3U3D8</accession>
<proteinExistence type="predicted"/>
<keyword evidence="3" id="KW-0121">Carboxypeptidase</keyword>
<evidence type="ECO:0000259" key="2">
    <source>
        <dbReference type="Pfam" id="PF00144"/>
    </source>
</evidence>
<protein>
    <submittedName>
        <fullName evidence="3">D-alanyl-D-alanine carboxypeptidase</fullName>
    </submittedName>
</protein>
<dbReference type="SUPFAM" id="SSF56601">
    <property type="entry name" value="beta-lactamase/transpeptidase-like"/>
    <property type="match status" value="1"/>
</dbReference>
<dbReference type="PANTHER" id="PTHR46825">
    <property type="entry name" value="D-ALANYL-D-ALANINE-CARBOXYPEPTIDASE/ENDOPEPTIDASE AMPH"/>
    <property type="match status" value="1"/>
</dbReference>
<keyword evidence="4" id="KW-1185">Reference proteome</keyword>
<dbReference type="InterPro" id="IPR001466">
    <property type="entry name" value="Beta-lactam-related"/>
</dbReference>
<dbReference type="GO" id="GO:0004180">
    <property type="term" value="F:carboxypeptidase activity"/>
    <property type="evidence" value="ECO:0007669"/>
    <property type="project" value="UniProtKB-KW"/>
</dbReference>
<organism evidence="3 4">
    <name type="scientific">Streptomyces hygroscopicus</name>
    <dbReference type="NCBI Taxonomy" id="1912"/>
    <lineage>
        <taxon>Bacteria</taxon>
        <taxon>Bacillati</taxon>
        <taxon>Actinomycetota</taxon>
        <taxon>Actinomycetes</taxon>
        <taxon>Kitasatosporales</taxon>
        <taxon>Streptomycetaceae</taxon>
        <taxon>Streptomyces</taxon>
        <taxon>Streptomyces violaceusniger group</taxon>
    </lineage>
</organism>
<name>A0ABQ3U3D8_STRHY</name>
<evidence type="ECO:0000313" key="4">
    <source>
        <dbReference type="Proteomes" id="UP001054854"/>
    </source>
</evidence>
<dbReference type="Proteomes" id="UP001054854">
    <property type="component" value="Unassembled WGS sequence"/>
</dbReference>
<evidence type="ECO:0000256" key="1">
    <source>
        <dbReference type="SAM" id="MobiDB-lite"/>
    </source>
</evidence>
<dbReference type="InterPro" id="IPR012338">
    <property type="entry name" value="Beta-lactam/transpept-like"/>
</dbReference>
<sequence length="417" mass="43679">MTSTQRPSPAKTRITSRIVATALVTGLAGLAGLTGLAGQSVAAPTASAASPTPATASAKESPRTALRKDVDAITRTGSVGVIAQSSGPRGHYSAAAGVADTTTRERARAGDRFRIGSATKTFVSTVMLQLVGEGRVSLDDTVDGWLPGVVSGNGNDGRHITVRQLLQHTSGLYDYTADFPEMTTANGFQADRYTTWTPEQLVAIATRHKPNFAPGTNWAYANTNYVLAGMIIEKTTGHSWQQEVTRRIIHPLGLRNTLAPTTQPRIPGPHLRGYSNFYGTGETMDVTDLNPSAADAAGAMVSTTGDLSRFYSALLGGRLLRPAQLSEMKTTVRAEGLDAVWPGARYGLGLQEVPLSCGGSYYTHGGDIPGFSTRSGASADGRRVVVVATTGDTAPDQSTEKAKNALVDRALCASGGK</sequence>
<dbReference type="RefSeq" id="WP_236258012.1">
    <property type="nucleotide sequence ID" value="NZ_BNEK01000005.1"/>
</dbReference>
<dbReference type="Gene3D" id="3.40.710.10">
    <property type="entry name" value="DD-peptidase/beta-lactamase superfamily"/>
    <property type="match status" value="1"/>
</dbReference>
<gene>
    <name evidence="3" type="ORF">TPA0910_45700</name>
</gene>
<keyword evidence="3" id="KW-0645">Protease</keyword>
<reference evidence="3" key="1">
    <citation type="submission" date="2024-05" db="EMBL/GenBank/DDBJ databases">
        <title>Whole genome shotgun sequence of Streptomyces hygroscopicus NBRC 113678.</title>
        <authorList>
            <person name="Komaki H."/>
            <person name="Tamura T."/>
        </authorList>
    </citation>
    <scope>NUCLEOTIDE SEQUENCE</scope>
    <source>
        <strain evidence="3">N11-34</strain>
    </source>
</reference>
<dbReference type="InterPro" id="IPR050491">
    <property type="entry name" value="AmpC-like"/>
</dbReference>
<evidence type="ECO:0000313" key="3">
    <source>
        <dbReference type="EMBL" id="GHJ30137.1"/>
    </source>
</evidence>
<comment type="caution">
    <text evidence="3">The sequence shown here is derived from an EMBL/GenBank/DDBJ whole genome shotgun (WGS) entry which is preliminary data.</text>
</comment>
<feature type="domain" description="Beta-lactamase-related" evidence="2">
    <location>
        <begin position="89"/>
        <end position="401"/>
    </location>
</feature>
<dbReference type="EMBL" id="BNEK01000005">
    <property type="protein sequence ID" value="GHJ30137.1"/>
    <property type="molecule type" value="Genomic_DNA"/>
</dbReference>